<keyword evidence="1" id="KW-1015">Disulfide bond</keyword>
<dbReference type="PANTHER" id="PTHR47769:SF1">
    <property type="entry name" value="WAP FOUR-DISULFIDE CORE DOMAIN PROTEIN 8"/>
    <property type="match status" value="1"/>
</dbReference>
<organism evidence="4 5">
    <name type="scientific">Acinonyx jubatus</name>
    <name type="common">Cheetah</name>
    <dbReference type="NCBI Taxonomy" id="32536"/>
    <lineage>
        <taxon>Eukaryota</taxon>
        <taxon>Metazoa</taxon>
        <taxon>Chordata</taxon>
        <taxon>Craniata</taxon>
        <taxon>Vertebrata</taxon>
        <taxon>Euteleostomi</taxon>
        <taxon>Mammalia</taxon>
        <taxon>Eutheria</taxon>
        <taxon>Laurasiatheria</taxon>
        <taxon>Carnivora</taxon>
        <taxon>Feliformia</taxon>
        <taxon>Felidae</taxon>
        <taxon>Felinae</taxon>
        <taxon>Acinonyx</taxon>
    </lineage>
</organism>
<dbReference type="InterPro" id="IPR036645">
    <property type="entry name" value="Elafin-like_sf"/>
</dbReference>
<dbReference type="SMART" id="SM00217">
    <property type="entry name" value="WAP"/>
    <property type="match status" value="1"/>
</dbReference>
<dbReference type="GeneID" id="106969026"/>
<dbReference type="PRINTS" id="PR00003">
    <property type="entry name" value="4DISULPHCORE"/>
</dbReference>
<dbReference type="RefSeq" id="XP_053057333.1">
    <property type="nucleotide sequence ID" value="XM_053201358.1"/>
</dbReference>
<gene>
    <name evidence="5" type="primary">LOC106969026</name>
</gene>
<dbReference type="InterPro" id="IPR008197">
    <property type="entry name" value="WAP_dom"/>
</dbReference>
<feature type="domain" description="WAP" evidence="3">
    <location>
        <begin position="36"/>
        <end position="83"/>
    </location>
</feature>
<name>A0ABM3ND20_ACIJB</name>
<keyword evidence="4" id="KW-1185">Reference proteome</keyword>
<dbReference type="SUPFAM" id="SSF57256">
    <property type="entry name" value="Elafin-like"/>
    <property type="match status" value="1"/>
</dbReference>
<evidence type="ECO:0000313" key="4">
    <source>
        <dbReference type="Proteomes" id="UP001652583"/>
    </source>
</evidence>
<feature type="signal peptide" evidence="2">
    <location>
        <begin position="1"/>
        <end position="28"/>
    </location>
</feature>
<evidence type="ECO:0000259" key="3">
    <source>
        <dbReference type="PROSITE" id="PS51390"/>
    </source>
</evidence>
<protein>
    <submittedName>
        <fullName evidence="5">WAP four-disulfide core domain protein 15A-like</fullName>
    </submittedName>
</protein>
<evidence type="ECO:0000313" key="5">
    <source>
        <dbReference type="RefSeq" id="XP_053057333.1"/>
    </source>
</evidence>
<sequence length="87" mass="10152">MKLLGLYALAVILLLLLLLLVCLHTAQPAKRKRQRPYEKPGYCPEFLLECPFTLFPACKRDKGCRRTKKCCFYNCKKQCLEPLTSWD</sequence>
<dbReference type="Gene3D" id="4.10.75.10">
    <property type="entry name" value="Elafin-like"/>
    <property type="match status" value="1"/>
</dbReference>
<dbReference type="PANTHER" id="PTHR47769">
    <property type="entry name" value="WAP FOUR-DISULFIDE CORE DOMAIN PROTEIN 8"/>
    <property type="match status" value="1"/>
</dbReference>
<accession>A0ABM3ND20</accession>
<reference evidence="5" key="1">
    <citation type="submission" date="2025-08" db="UniProtKB">
        <authorList>
            <consortium name="RefSeq"/>
        </authorList>
    </citation>
    <scope>IDENTIFICATION</scope>
    <source>
        <tissue evidence="5">Blood</tissue>
    </source>
</reference>
<dbReference type="PROSITE" id="PS51390">
    <property type="entry name" value="WAP"/>
    <property type="match status" value="1"/>
</dbReference>
<evidence type="ECO:0000256" key="1">
    <source>
        <dbReference type="ARBA" id="ARBA00023157"/>
    </source>
</evidence>
<evidence type="ECO:0000256" key="2">
    <source>
        <dbReference type="SAM" id="SignalP"/>
    </source>
</evidence>
<proteinExistence type="predicted"/>
<dbReference type="Proteomes" id="UP001652583">
    <property type="component" value="Chromosome A3"/>
</dbReference>
<feature type="chain" id="PRO_5046061208" evidence="2">
    <location>
        <begin position="29"/>
        <end position="87"/>
    </location>
</feature>
<keyword evidence="2" id="KW-0732">Signal</keyword>
<dbReference type="Pfam" id="PF00095">
    <property type="entry name" value="WAP"/>
    <property type="match status" value="1"/>
</dbReference>